<evidence type="ECO:0000313" key="2">
    <source>
        <dbReference type="EMBL" id="GHA90375.1"/>
    </source>
</evidence>
<feature type="domain" description="Aminoglycoside phosphotransferase" evidence="1">
    <location>
        <begin position="249"/>
        <end position="356"/>
    </location>
</feature>
<dbReference type="AlphaFoldDB" id="A0A918WC11"/>
<evidence type="ECO:0000313" key="3">
    <source>
        <dbReference type="Proteomes" id="UP000644020"/>
    </source>
</evidence>
<dbReference type="Pfam" id="PF01636">
    <property type="entry name" value="APH"/>
    <property type="match status" value="1"/>
</dbReference>
<accession>A0A918WC11</accession>
<dbReference type="InterPro" id="IPR011009">
    <property type="entry name" value="Kinase-like_dom_sf"/>
</dbReference>
<comment type="caution">
    <text evidence="2">The sequence shown here is derived from an EMBL/GenBank/DDBJ whole genome shotgun (WGS) entry which is preliminary data.</text>
</comment>
<proteinExistence type="predicted"/>
<name>A0A918WC11_9ACTN</name>
<reference evidence="2" key="2">
    <citation type="submission" date="2020-09" db="EMBL/GenBank/DDBJ databases">
        <authorList>
            <person name="Sun Q."/>
            <person name="Ohkuma M."/>
        </authorList>
    </citation>
    <scope>NUCLEOTIDE SEQUENCE</scope>
    <source>
        <strain evidence="2">JCM 4518</strain>
    </source>
</reference>
<sequence>MAPRPVPLRDDRELTNRVTSDTHLSALLRGAAWLPEDGRRADRHEVADEAALGGGLRLLLTTAVGGPAHGRRFLVPVRTDAAGRTAEAPGTEEFDRACVRLAAAGATLPTARGGHVAFRGSGPAPRTVRVLPFERGWSSNSLSRVDLDGRPHLHKTYRAPDPGIREPELLRLMDGGGHTPGWFGDYAYVPPGGGPPLPLGVVYAYAPGTGIDAPLRANLRALWPRTAAPDPAGPPGEAVRAHLAPLAGTLTAARDFLGSFHRELRLRLGGDAPLPAYPAGRALDAAEARIAALAERARDEAVLPRPVLDAAFRALAGEAALLRDALAAGPWHAPAGPCHGDLHLSHLLTDPPRVIDVSTPATGPGEPGWDEQSPLEDLVALGRALEYFSADEAADHAARLLGTDSTRTMLAALDGGATLPPAERAPLLRVFAAADAWRQHVAELLLGPAGAVSGHGGEELRRLLRLRRLLHELDYNFAHARPYHAAIDLRHALALGHPSPSARTLTTRT</sequence>
<keyword evidence="3" id="KW-1185">Reference proteome</keyword>
<gene>
    <name evidence="2" type="ORF">GCM10010305_37420</name>
</gene>
<evidence type="ECO:0000259" key="1">
    <source>
        <dbReference type="Pfam" id="PF01636"/>
    </source>
</evidence>
<reference evidence="2" key="1">
    <citation type="journal article" date="2014" name="Int. J. Syst. Evol. Microbiol.">
        <title>Complete genome sequence of Corynebacterium casei LMG S-19264T (=DSM 44701T), isolated from a smear-ripened cheese.</title>
        <authorList>
            <consortium name="US DOE Joint Genome Institute (JGI-PGF)"/>
            <person name="Walter F."/>
            <person name="Albersmeier A."/>
            <person name="Kalinowski J."/>
            <person name="Ruckert C."/>
        </authorList>
    </citation>
    <scope>NUCLEOTIDE SEQUENCE</scope>
    <source>
        <strain evidence="2">JCM 4518</strain>
    </source>
</reference>
<dbReference type="EMBL" id="BMUL01000009">
    <property type="protein sequence ID" value="GHA90375.1"/>
    <property type="molecule type" value="Genomic_DNA"/>
</dbReference>
<dbReference type="Proteomes" id="UP000644020">
    <property type="component" value="Unassembled WGS sequence"/>
</dbReference>
<dbReference type="InterPro" id="IPR002575">
    <property type="entry name" value="Aminoglycoside_PTrfase"/>
</dbReference>
<dbReference type="Gene3D" id="3.90.1200.10">
    <property type="match status" value="1"/>
</dbReference>
<dbReference type="SUPFAM" id="SSF56112">
    <property type="entry name" value="Protein kinase-like (PK-like)"/>
    <property type="match status" value="1"/>
</dbReference>
<protein>
    <recommendedName>
        <fullName evidence="1">Aminoglycoside phosphotransferase domain-containing protein</fullName>
    </recommendedName>
</protein>
<organism evidence="2 3">
    <name type="scientific">Streptomyces termitum</name>
    <dbReference type="NCBI Taxonomy" id="67368"/>
    <lineage>
        <taxon>Bacteria</taxon>
        <taxon>Bacillati</taxon>
        <taxon>Actinomycetota</taxon>
        <taxon>Actinomycetes</taxon>
        <taxon>Kitasatosporales</taxon>
        <taxon>Streptomycetaceae</taxon>
        <taxon>Streptomyces</taxon>
    </lineage>
</organism>